<dbReference type="PANTHER" id="PTHR36194:SF1">
    <property type="entry name" value="S-LAYER-LIKE PROTEIN"/>
    <property type="match status" value="1"/>
</dbReference>
<feature type="compositionally biased region" description="Basic and acidic residues" evidence="1">
    <location>
        <begin position="1"/>
        <end position="10"/>
    </location>
</feature>
<evidence type="ECO:0000256" key="1">
    <source>
        <dbReference type="SAM" id="MobiDB-lite"/>
    </source>
</evidence>
<dbReference type="RefSeq" id="WP_141199057.1">
    <property type="nucleotide sequence ID" value="NZ_CP041186.1"/>
</dbReference>
<evidence type="ECO:0000313" key="4">
    <source>
        <dbReference type="Proteomes" id="UP000315995"/>
    </source>
</evidence>
<dbReference type="AlphaFoldDB" id="A0A4Y6PWI4"/>
<keyword evidence="4" id="KW-1185">Reference proteome</keyword>
<dbReference type="SUPFAM" id="SSF56925">
    <property type="entry name" value="OMPA-like"/>
    <property type="match status" value="1"/>
</dbReference>
<evidence type="ECO:0000259" key="2">
    <source>
        <dbReference type="Pfam" id="PF08308"/>
    </source>
</evidence>
<protein>
    <submittedName>
        <fullName evidence="3">PEGA domain-containing protein</fullName>
    </submittedName>
</protein>
<dbReference type="Pfam" id="PF08308">
    <property type="entry name" value="PEGA"/>
    <property type="match status" value="2"/>
</dbReference>
<dbReference type="InterPro" id="IPR013229">
    <property type="entry name" value="PEGA"/>
</dbReference>
<dbReference type="EMBL" id="CP041186">
    <property type="protein sequence ID" value="QDG52590.1"/>
    <property type="molecule type" value="Genomic_DNA"/>
</dbReference>
<organism evidence="3 4">
    <name type="scientific">Persicimonas caeni</name>
    <dbReference type="NCBI Taxonomy" id="2292766"/>
    <lineage>
        <taxon>Bacteria</taxon>
        <taxon>Deltaproteobacteria</taxon>
        <taxon>Bradymonadales</taxon>
        <taxon>Bradymonadaceae</taxon>
        <taxon>Persicimonas</taxon>
    </lineage>
</organism>
<evidence type="ECO:0000313" key="3">
    <source>
        <dbReference type="EMBL" id="QDG52590.1"/>
    </source>
</evidence>
<feature type="region of interest" description="Disordered" evidence="1">
    <location>
        <begin position="1"/>
        <end position="32"/>
    </location>
</feature>
<gene>
    <name evidence="3" type="ORF">FIV42_18160</name>
</gene>
<name>A0A4Y6PWI4_PERCE</name>
<accession>A0A4Y6PWI4</accession>
<sequence length="534" mass="58337">MNLGDVEHSYAQDPEPGAQGAPDAKSETQQAAAASRKEVVLWTFRAPGLPQTMLPKMHQGLEASLTGETGRHLFGEKAFRTYVAQKSAPTPDCLKGLEACVSPQTLAFDALGLTMVIRVDVTRNADGLTANYALVDRRGEVAREASVQGKTPRELAFALAGEIFDATASITLRSEPEGAQVEIDGEAVGTTPLNYRLPVGKHTYTMRLADHRVVEGSFELESSGAKDIHEKLDELPGVLLVRDAPDGAKVFVDGEERGLASERLELEPGTYTVEIRAKGFDTHSEEVTLSAGQVAEKRVRLEKSNPLLKDIEPNSIAVNSYIGRLSFDQSLHMTTFRDARGDSAGTDFEFLGFAKEDQPSVLGEDLRRLTAPSGLRFDFTYSWENFGLVLLSASYASSSLDQKAFVDSSASDNPISVTVTDMSRLQLRPLQVRYRHFYKNFAPFVELGTGINIQWVEVDGELLEQPVTLSNSEAFWTLGLGGSYFFTPNVFGMLRYSAQFYFDDGLGTENVLSVGAGVALPNLFGFEPEPPEKL</sequence>
<dbReference type="Proteomes" id="UP000315995">
    <property type="component" value="Chromosome"/>
</dbReference>
<accession>A0A5B8Y7A0</accession>
<dbReference type="OrthoDB" id="5483179at2"/>
<feature type="domain" description="PEGA" evidence="2">
    <location>
        <begin position="238"/>
        <end position="304"/>
    </location>
</feature>
<dbReference type="InterPro" id="IPR011250">
    <property type="entry name" value="OMP/PagP_B-barrel"/>
</dbReference>
<dbReference type="PANTHER" id="PTHR36194">
    <property type="entry name" value="S-LAYER-LIKE PROTEIN"/>
    <property type="match status" value="1"/>
</dbReference>
<reference evidence="3 4" key="1">
    <citation type="submission" date="2019-06" db="EMBL/GenBank/DDBJ databases">
        <title>Persicimonas caeni gen. nov., sp. nov., a predatory bacterium isolated from solar saltern.</title>
        <authorList>
            <person name="Wang S."/>
        </authorList>
    </citation>
    <scope>NUCLEOTIDE SEQUENCE [LARGE SCALE GENOMIC DNA]</scope>
    <source>
        <strain evidence="3 4">YN101</strain>
    </source>
</reference>
<feature type="domain" description="PEGA" evidence="2">
    <location>
        <begin position="169"/>
        <end position="206"/>
    </location>
</feature>
<proteinExistence type="predicted"/>
<dbReference type="Gene3D" id="2.40.160.20">
    <property type="match status" value="1"/>
</dbReference>